<dbReference type="PANTHER" id="PTHR43037:SF1">
    <property type="entry name" value="BLL1128 PROTEIN"/>
    <property type="match status" value="1"/>
</dbReference>
<dbReference type="RefSeq" id="WP_155711137.1">
    <property type="nucleotide sequence ID" value="NZ_BMWU01000004.1"/>
</dbReference>
<keyword evidence="3" id="KW-1185">Reference proteome</keyword>
<dbReference type="Proteomes" id="UP000431684">
    <property type="component" value="Unassembled WGS sequence"/>
</dbReference>
<accession>A0A6I3XNZ2</accession>
<dbReference type="InterPro" id="IPR050955">
    <property type="entry name" value="Plant_Biomass_Hydrol_Est"/>
</dbReference>
<keyword evidence="1" id="KW-0732">Signal</keyword>
<dbReference type="Gene3D" id="3.40.50.1820">
    <property type="entry name" value="alpha/beta hydrolase"/>
    <property type="match status" value="1"/>
</dbReference>
<sequence>MHNASDLKKSTSSVGTCAILGLGLGLGLAGCGGGGGNIAAEPAATSITTTPATAAVTESKTADNVVTGIFTTGIVEVDGARTQAVAVKYNIELKGANIDANTFELWDYALNKAVEIGSNPGAFKAAYIDDEPYDTDGKTGTGNYVVITVNTDYQLAAVPKYQAAMAAGVKQLAAFKTAGGTQVTASPTEFTNYTVVTTVNNQGVTTYTNTARANTFNITNIRNFKRFTNDTADVLGYTPDGAAFHATNCFDEIDGLLHDVDLPYALFVPADYDATKKYMLVVHVEDAGALGSDPTITLTEAKANVNYASAEVQQLARDQGYAGLIVVAPQIPAALRSTRDNYSTSAAVPATWQLLDKITAAYNIDADRIYASGQSMGGMQVVAMAAQRDNYFAAVWPVASQWGSNNSLEVPYGGVKYYPSNDATIWKQDAHGNAVDHRNWYYMISDDNILIDNCIGDGFSSSIWGEAAALYKDLTGNAIDIKGSRYAKFNPVTSPLDAQNAAVRALVASADFSNPDFGMIWEAYEGGSHSITWVYAHRIVANYQWLLSQSRQSEMNRKKLDLNKPFVAATVQKTDAAHLIFTDKAYYYKTPAAGSGTAGYNTMFEDPNGNVLRAPGWTAAELGY</sequence>
<organism evidence="2 3">
    <name type="scientific">Pseudoduganella dura</name>
    <dbReference type="NCBI Taxonomy" id="321982"/>
    <lineage>
        <taxon>Bacteria</taxon>
        <taxon>Pseudomonadati</taxon>
        <taxon>Pseudomonadota</taxon>
        <taxon>Betaproteobacteria</taxon>
        <taxon>Burkholderiales</taxon>
        <taxon>Oxalobacteraceae</taxon>
        <taxon>Telluria group</taxon>
        <taxon>Pseudoduganella</taxon>
    </lineage>
</organism>
<reference evidence="2 3" key="1">
    <citation type="submission" date="2019-11" db="EMBL/GenBank/DDBJ databases">
        <title>Draft Genome Sequences of Six Type Strains of the Genus Massilia.</title>
        <authorList>
            <person name="Miess H."/>
            <person name="Frediansyah A."/>
            <person name="Goeker M."/>
            <person name="Gross H."/>
        </authorList>
    </citation>
    <scope>NUCLEOTIDE SEQUENCE [LARGE SCALE GENOMIC DNA]</scope>
    <source>
        <strain evidence="2 3">DSM 17513</strain>
    </source>
</reference>
<dbReference type="EMBL" id="WNWM01000002">
    <property type="protein sequence ID" value="MUI15441.1"/>
    <property type="molecule type" value="Genomic_DNA"/>
</dbReference>
<protein>
    <submittedName>
        <fullName evidence="2">Uncharacterized protein</fullName>
    </submittedName>
</protein>
<comment type="caution">
    <text evidence="2">The sequence shown here is derived from an EMBL/GenBank/DDBJ whole genome shotgun (WGS) entry which is preliminary data.</text>
</comment>
<proteinExistence type="predicted"/>
<gene>
    <name evidence="2" type="ORF">GJV26_23725</name>
</gene>
<dbReference type="AlphaFoldDB" id="A0A6I3XNZ2"/>
<dbReference type="Gene3D" id="2.60.40.2180">
    <property type="match status" value="1"/>
</dbReference>
<evidence type="ECO:0000256" key="1">
    <source>
        <dbReference type="ARBA" id="ARBA00022729"/>
    </source>
</evidence>
<name>A0A6I3XNZ2_9BURK</name>
<dbReference type="InterPro" id="IPR029058">
    <property type="entry name" value="AB_hydrolase_fold"/>
</dbReference>
<evidence type="ECO:0000313" key="2">
    <source>
        <dbReference type="EMBL" id="MUI15441.1"/>
    </source>
</evidence>
<evidence type="ECO:0000313" key="3">
    <source>
        <dbReference type="Proteomes" id="UP000431684"/>
    </source>
</evidence>
<dbReference type="PANTHER" id="PTHR43037">
    <property type="entry name" value="UNNAMED PRODUCT-RELATED"/>
    <property type="match status" value="1"/>
</dbReference>
<dbReference type="SUPFAM" id="SSF53474">
    <property type="entry name" value="alpha/beta-Hydrolases"/>
    <property type="match status" value="1"/>
</dbReference>
<dbReference type="OrthoDB" id="9764953at2"/>